<keyword evidence="9" id="KW-1185">Reference proteome</keyword>
<comment type="caution">
    <text evidence="8">The sequence shown here is derived from an EMBL/GenBank/DDBJ whole genome shotgun (WGS) entry which is preliminary data.</text>
</comment>
<comment type="similarity">
    <text evidence="1 5">Belongs to the D-isomer specific 2-hydroxyacid dehydrogenase family.</text>
</comment>
<comment type="pathway">
    <text evidence="4">Amino-acid biosynthesis.</text>
</comment>
<proteinExistence type="inferred from homology"/>
<dbReference type="InterPro" id="IPR045865">
    <property type="entry name" value="ACT-like_dom_sf"/>
</dbReference>
<sequence>MTTCPIAIMNAVASEGLDIFGAKYQLDVDPKEALGLVLRSSPVDLDAFPNLVAIARAGAGVNNIPVDEASERGICVFNTPGANANAVVELLFTMLGISLRNVQQGMSFCDGLQGDDEEKLNAEVEARKKGFKGMEMSGKTLGVIGLGQIGVRVANMGIHHNMRVIGYDPYPVMDNIHDLLPDVELAKARRDLLAQADFVSVHVPLNKNTKGLVNQEFIDFMKEDALLFNYARGPVVDEDAVLEALESDRIAGHISDFPSPKLINHEKILLTPHLGASTAESEGNCACMAVKELKGYLEYGNITHSVNFPNVEIIPTVWVHTRLIVINKDTPGMIGLMSNILGQHGINIMSYTNKSNGTMGYNIIDTATAVSSEVCKEIEAVEGVIRTRVISLKNSSGTV</sequence>
<reference evidence="8 9" key="1">
    <citation type="submission" date="2017-01" db="EMBL/GenBank/DDBJ databases">
        <title>The cable genome- insights into the physiology and evolution of filamentous bacteria capable of sulfide oxidation via long distance electron transfer.</title>
        <authorList>
            <person name="Schreiber L."/>
            <person name="Bjerg J.T."/>
            <person name="Boggild A."/>
            <person name="Van De Vossenberg J."/>
            <person name="Meysman F."/>
            <person name="Nielsen L.P."/>
            <person name="Schramm A."/>
            <person name="Kjeldsen K.U."/>
        </authorList>
    </citation>
    <scope>NUCLEOTIDE SEQUENCE [LARGE SCALE GENOMIC DNA]</scope>
    <source>
        <strain evidence="8">MCF</strain>
    </source>
</reference>
<keyword evidence="2 5" id="KW-0560">Oxidoreductase</keyword>
<dbReference type="CDD" id="cd04901">
    <property type="entry name" value="ACT_3PGDH"/>
    <property type="match status" value="1"/>
</dbReference>
<protein>
    <submittedName>
        <fullName evidence="8">D-3-phosphoglycerate dehydrogenase</fullName>
        <ecNumber evidence="8">1.1.1.95</ecNumber>
    </submittedName>
</protein>
<evidence type="ECO:0000313" key="9">
    <source>
        <dbReference type="Proteomes" id="UP000287853"/>
    </source>
</evidence>
<dbReference type="InterPro" id="IPR006139">
    <property type="entry name" value="D-isomer_2_OHA_DH_cat_dom"/>
</dbReference>
<evidence type="ECO:0000256" key="5">
    <source>
        <dbReference type="RuleBase" id="RU003719"/>
    </source>
</evidence>
<dbReference type="PROSITE" id="PS00065">
    <property type="entry name" value="D_2_HYDROXYACID_DH_1"/>
    <property type="match status" value="1"/>
</dbReference>
<evidence type="ECO:0000259" key="7">
    <source>
        <dbReference type="Pfam" id="PF02826"/>
    </source>
</evidence>
<dbReference type="PANTHER" id="PTHR42938:SF47">
    <property type="entry name" value="HYDROXYPYRUVATE REDUCTASE"/>
    <property type="match status" value="1"/>
</dbReference>
<organism evidence="8 9">
    <name type="scientific">Candidatus Electrothrix aarhusensis</name>
    <dbReference type="NCBI Taxonomy" id="1859131"/>
    <lineage>
        <taxon>Bacteria</taxon>
        <taxon>Pseudomonadati</taxon>
        <taxon>Thermodesulfobacteriota</taxon>
        <taxon>Desulfobulbia</taxon>
        <taxon>Desulfobulbales</taxon>
        <taxon>Desulfobulbaceae</taxon>
        <taxon>Candidatus Electrothrix</taxon>
    </lineage>
</organism>
<evidence type="ECO:0000256" key="1">
    <source>
        <dbReference type="ARBA" id="ARBA00005854"/>
    </source>
</evidence>
<evidence type="ECO:0000256" key="3">
    <source>
        <dbReference type="ARBA" id="ARBA00023027"/>
    </source>
</evidence>
<dbReference type="Pfam" id="PF02826">
    <property type="entry name" value="2-Hacid_dh_C"/>
    <property type="match status" value="1"/>
</dbReference>
<dbReference type="AlphaFoldDB" id="A0A444IWR5"/>
<gene>
    <name evidence="8" type="ORF">H206_03080</name>
</gene>
<dbReference type="InterPro" id="IPR036291">
    <property type="entry name" value="NAD(P)-bd_dom_sf"/>
</dbReference>
<dbReference type="PANTHER" id="PTHR42938">
    <property type="entry name" value="FORMATE DEHYDROGENASE 1"/>
    <property type="match status" value="1"/>
</dbReference>
<dbReference type="InterPro" id="IPR006140">
    <property type="entry name" value="D-isomer_DH_NAD-bd"/>
</dbReference>
<dbReference type="Pfam" id="PF00389">
    <property type="entry name" value="2-Hacid_dh"/>
    <property type="match status" value="1"/>
</dbReference>
<evidence type="ECO:0000259" key="6">
    <source>
        <dbReference type="Pfam" id="PF00389"/>
    </source>
</evidence>
<feature type="domain" description="D-isomer specific 2-hydroxyacid dehydrogenase catalytic" evidence="6">
    <location>
        <begin position="44"/>
        <end position="307"/>
    </location>
</feature>
<dbReference type="Proteomes" id="UP000287853">
    <property type="component" value="Unassembled WGS sequence"/>
</dbReference>
<dbReference type="SUPFAM" id="SSF55021">
    <property type="entry name" value="ACT-like"/>
    <property type="match status" value="1"/>
</dbReference>
<dbReference type="Gene3D" id="3.40.50.720">
    <property type="entry name" value="NAD(P)-binding Rossmann-like Domain"/>
    <property type="match status" value="2"/>
</dbReference>
<dbReference type="InterPro" id="IPR029753">
    <property type="entry name" value="D-isomer_DH_CS"/>
</dbReference>
<dbReference type="SUPFAM" id="SSF51735">
    <property type="entry name" value="NAD(P)-binding Rossmann-fold domains"/>
    <property type="match status" value="1"/>
</dbReference>
<dbReference type="PROSITE" id="PS00671">
    <property type="entry name" value="D_2_HYDROXYACID_DH_3"/>
    <property type="match status" value="1"/>
</dbReference>
<dbReference type="CDD" id="cd12174">
    <property type="entry name" value="PGDH_like_3"/>
    <property type="match status" value="1"/>
</dbReference>
<dbReference type="GO" id="GO:0004617">
    <property type="term" value="F:phosphoglycerate dehydrogenase activity"/>
    <property type="evidence" value="ECO:0007669"/>
    <property type="project" value="UniProtKB-EC"/>
</dbReference>
<evidence type="ECO:0000256" key="2">
    <source>
        <dbReference type="ARBA" id="ARBA00023002"/>
    </source>
</evidence>
<dbReference type="EMBL" id="MTKO01000080">
    <property type="protein sequence ID" value="RWX45329.1"/>
    <property type="molecule type" value="Genomic_DNA"/>
</dbReference>
<keyword evidence="3" id="KW-0520">NAD</keyword>
<dbReference type="Gene3D" id="3.30.70.260">
    <property type="match status" value="1"/>
</dbReference>
<dbReference type="GO" id="GO:0051287">
    <property type="term" value="F:NAD binding"/>
    <property type="evidence" value="ECO:0007669"/>
    <property type="project" value="InterPro"/>
</dbReference>
<feature type="domain" description="D-isomer specific 2-hydroxyacid dehydrogenase NAD-binding" evidence="7">
    <location>
        <begin position="126"/>
        <end position="275"/>
    </location>
</feature>
<evidence type="ECO:0000256" key="4">
    <source>
        <dbReference type="ARBA" id="ARBA00029440"/>
    </source>
</evidence>
<dbReference type="EC" id="1.1.1.95" evidence="8"/>
<evidence type="ECO:0000313" key="8">
    <source>
        <dbReference type="EMBL" id="RWX45329.1"/>
    </source>
</evidence>
<dbReference type="SUPFAM" id="SSF52283">
    <property type="entry name" value="Formate/glycerate dehydrogenase catalytic domain-like"/>
    <property type="match status" value="1"/>
</dbReference>
<dbReference type="PROSITE" id="PS00670">
    <property type="entry name" value="D_2_HYDROXYACID_DH_2"/>
    <property type="match status" value="1"/>
</dbReference>
<dbReference type="InterPro" id="IPR029752">
    <property type="entry name" value="D-isomer_DH_CS1"/>
</dbReference>
<name>A0A444IWR5_9BACT</name>
<accession>A0A444IWR5</accession>